<dbReference type="NCBIfam" id="TIGR01366">
    <property type="entry name" value="serC_3"/>
    <property type="match status" value="1"/>
</dbReference>
<evidence type="ECO:0000256" key="7">
    <source>
        <dbReference type="ARBA" id="ARBA00022576"/>
    </source>
</evidence>
<dbReference type="PANTHER" id="PTHR21152">
    <property type="entry name" value="AMINOTRANSFERASE CLASS V"/>
    <property type="match status" value="1"/>
</dbReference>
<dbReference type="PANTHER" id="PTHR21152:SF40">
    <property type="entry name" value="ALANINE--GLYOXYLATE AMINOTRANSFERASE"/>
    <property type="match status" value="1"/>
</dbReference>
<evidence type="ECO:0000256" key="13">
    <source>
        <dbReference type="ARBA" id="ARBA00031421"/>
    </source>
</evidence>
<dbReference type="InterPro" id="IPR006272">
    <property type="entry name" value="Pser_aminoTfrase_mycobac"/>
</dbReference>
<evidence type="ECO:0000259" key="16">
    <source>
        <dbReference type="Pfam" id="PF00266"/>
    </source>
</evidence>
<evidence type="ECO:0000313" key="18">
    <source>
        <dbReference type="Proteomes" id="UP001500571"/>
    </source>
</evidence>
<dbReference type="SUPFAM" id="SSF53383">
    <property type="entry name" value="PLP-dependent transferases"/>
    <property type="match status" value="1"/>
</dbReference>
<evidence type="ECO:0000256" key="1">
    <source>
        <dbReference type="ARBA" id="ARBA00001933"/>
    </source>
</evidence>
<evidence type="ECO:0000256" key="9">
    <source>
        <dbReference type="ARBA" id="ARBA00022679"/>
    </source>
</evidence>
<dbReference type="InterPro" id="IPR015424">
    <property type="entry name" value="PyrdxlP-dep_Trfase"/>
</dbReference>
<proteinExistence type="inferred from homology"/>
<evidence type="ECO:0000256" key="8">
    <source>
        <dbReference type="ARBA" id="ARBA00022605"/>
    </source>
</evidence>
<comment type="similarity">
    <text evidence="4">Belongs to the class-V pyridoxal-phosphate-dependent aminotransferase family. SerC subfamily.</text>
</comment>
<keyword evidence="6" id="KW-0963">Cytoplasm</keyword>
<keyword evidence="12" id="KW-0718">Serine biosynthesis</keyword>
<evidence type="ECO:0000256" key="11">
    <source>
        <dbReference type="ARBA" id="ARBA00023096"/>
    </source>
</evidence>
<dbReference type="InterPro" id="IPR000192">
    <property type="entry name" value="Aminotrans_V_dom"/>
</dbReference>
<dbReference type="RefSeq" id="WP_344044108.1">
    <property type="nucleotide sequence ID" value="NZ_BAAAPB010000001.1"/>
</dbReference>
<comment type="cofactor">
    <cofactor evidence="1">
        <name>pyridoxal 5'-phosphate</name>
        <dbReference type="ChEBI" id="CHEBI:597326"/>
    </cofactor>
</comment>
<evidence type="ECO:0000256" key="10">
    <source>
        <dbReference type="ARBA" id="ARBA00022898"/>
    </source>
</evidence>
<keyword evidence="18" id="KW-1185">Reference proteome</keyword>
<dbReference type="Proteomes" id="UP001500571">
    <property type="component" value="Unassembled WGS sequence"/>
</dbReference>
<keyword evidence="8" id="KW-0028">Amino-acid biosynthesis</keyword>
<name>A0ABN2QSC1_9ACTN</name>
<dbReference type="PIRSF" id="PIRSF000525">
    <property type="entry name" value="SerC"/>
    <property type="match status" value="1"/>
</dbReference>
<evidence type="ECO:0000256" key="5">
    <source>
        <dbReference type="ARBA" id="ARBA00013030"/>
    </source>
</evidence>
<reference evidence="17 18" key="1">
    <citation type="journal article" date="2019" name="Int. J. Syst. Evol. Microbiol.">
        <title>The Global Catalogue of Microorganisms (GCM) 10K type strain sequencing project: providing services to taxonomists for standard genome sequencing and annotation.</title>
        <authorList>
            <consortium name="The Broad Institute Genomics Platform"/>
            <consortium name="The Broad Institute Genome Sequencing Center for Infectious Disease"/>
            <person name="Wu L."/>
            <person name="Ma J."/>
        </authorList>
    </citation>
    <scope>NUCLEOTIDE SEQUENCE [LARGE SCALE GENOMIC DNA]</scope>
    <source>
        <strain evidence="17 18">JCM 15309</strain>
    </source>
</reference>
<protein>
    <recommendedName>
        <fullName evidence="5">phosphoserine transaminase</fullName>
        <ecNumber evidence="5">2.6.1.52</ecNumber>
    </recommendedName>
    <alternativeName>
        <fullName evidence="13">Phosphohydroxythreonine aminotransferase</fullName>
    </alternativeName>
</protein>
<dbReference type="EC" id="2.6.1.52" evidence="5"/>
<comment type="pathway">
    <text evidence="3">Amino-acid biosynthesis; L-serine biosynthesis; L-serine from 3-phospho-D-glycerate: step 2/3.</text>
</comment>
<dbReference type="InterPro" id="IPR022278">
    <property type="entry name" value="Pser_aminoTfrase"/>
</dbReference>
<evidence type="ECO:0000256" key="3">
    <source>
        <dbReference type="ARBA" id="ARBA00005099"/>
    </source>
</evidence>
<evidence type="ECO:0000313" key="17">
    <source>
        <dbReference type="EMBL" id="GAA1957059.1"/>
    </source>
</evidence>
<evidence type="ECO:0000256" key="2">
    <source>
        <dbReference type="ARBA" id="ARBA00003483"/>
    </source>
</evidence>
<dbReference type="InterPro" id="IPR015421">
    <property type="entry name" value="PyrdxlP-dep_Trfase_major"/>
</dbReference>
<feature type="domain" description="Aminotransferase class V" evidence="16">
    <location>
        <begin position="136"/>
        <end position="330"/>
    </location>
</feature>
<dbReference type="EMBL" id="BAAAPB010000001">
    <property type="protein sequence ID" value="GAA1957059.1"/>
    <property type="molecule type" value="Genomic_DNA"/>
</dbReference>
<evidence type="ECO:0000256" key="4">
    <source>
        <dbReference type="ARBA" id="ARBA00006904"/>
    </source>
</evidence>
<gene>
    <name evidence="17" type="primary">serC</name>
    <name evidence="17" type="ORF">GCM10009798_15550</name>
</gene>
<keyword evidence="10" id="KW-0663">Pyridoxal phosphate</keyword>
<keyword evidence="9" id="KW-0808">Transferase</keyword>
<accession>A0ABN2QSC1</accession>
<evidence type="ECO:0000256" key="14">
    <source>
        <dbReference type="ARBA" id="ARBA00047630"/>
    </source>
</evidence>
<evidence type="ECO:0000256" key="15">
    <source>
        <dbReference type="ARBA" id="ARBA00049007"/>
    </source>
</evidence>
<comment type="catalytic activity">
    <reaction evidence="14">
        <text>4-(phosphooxy)-L-threonine + 2-oxoglutarate = (R)-3-hydroxy-2-oxo-4-phosphooxybutanoate + L-glutamate</text>
        <dbReference type="Rhea" id="RHEA:16573"/>
        <dbReference type="ChEBI" id="CHEBI:16810"/>
        <dbReference type="ChEBI" id="CHEBI:29985"/>
        <dbReference type="ChEBI" id="CHEBI:58452"/>
        <dbReference type="ChEBI" id="CHEBI:58538"/>
        <dbReference type="EC" id="2.6.1.52"/>
    </reaction>
</comment>
<evidence type="ECO:0000256" key="12">
    <source>
        <dbReference type="ARBA" id="ARBA00023299"/>
    </source>
</evidence>
<comment type="function">
    <text evidence="2">Catalyzes the reversible conversion of 3-phosphohydroxypyruvate to phosphoserine and of 3-hydroxy-2-oxo-4-phosphonooxybutanoate to phosphohydroxythreonine.</text>
</comment>
<organism evidence="17 18">
    <name type="scientific">Nocardioides panacihumi</name>
    <dbReference type="NCBI Taxonomy" id="400774"/>
    <lineage>
        <taxon>Bacteria</taxon>
        <taxon>Bacillati</taxon>
        <taxon>Actinomycetota</taxon>
        <taxon>Actinomycetes</taxon>
        <taxon>Propionibacteriales</taxon>
        <taxon>Nocardioidaceae</taxon>
        <taxon>Nocardioides</taxon>
    </lineage>
</organism>
<dbReference type="Pfam" id="PF00266">
    <property type="entry name" value="Aminotran_5"/>
    <property type="match status" value="1"/>
</dbReference>
<evidence type="ECO:0000256" key="6">
    <source>
        <dbReference type="ARBA" id="ARBA00022490"/>
    </source>
</evidence>
<sequence>MALRIPDDLLPADGRFGSGPSKVPAGRLGALAATGVDLMGTSHRQAPVKHVVRRVVDGLTTLFSLPSGYEVAIGNGGSAAFWDLATFALVEQRSQHAVFGEFGAKFASASRNAPWLGEPTVLTAEAGGLAVPVAEDDVDVYAWTHNETSTGVVAPVVRPAGARAGQLVLVDATSAAGGLGVDIAETDVYYFAPQKSFASDGGLWLTTLSPAAIERAERIAASDRHVPAFFDLVGALKSTRLDQTYNTPAVATLFLMAEQLDWMLAQGGLDAMSARTAASAETVYGWAEKASYVAPFVPDPSHRSPVVATVELDASIDKVRLMDELRANGIVDLDAYRGVGANQLRIAMYPAVDPADVEALTRCVDWVVERL</sequence>
<dbReference type="Gene3D" id="3.90.1150.10">
    <property type="entry name" value="Aspartate Aminotransferase, domain 1"/>
    <property type="match status" value="1"/>
</dbReference>
<dbReference type="Gene3D" id="3.40.640.10">
    <property type="entry name" value="Type I PLP-dependent aspartate aminotransferase-like (Major domain)"/>
    <property type="match status" value="1"/>
</dbReference>
<keyword evidence="11" id="KW-0664">Pyridoxine biosynthesis</keyword>
<keyword evidence="7" id="KW-0032">Aminotransferase</keyword>
<comment type="caution">
    <text evidence="17">The sequence shown here is derived from an EMBL/GenBank/DDBJ whole genome shotgun (WGS) entry which is preliminary data.</text>
</comment>
<comment type="catalytic activity">
    <reaction evidence="15">
        <text>O-phospho-L-serine + 2-oxoglutarate = 3-phosphooxypyruvate + L-glutamate</text>
        <dbReference type="Rhea" id="RHEA:14329"/>
        <dbReference type="ChEBI" id="CHEBI:16810"/>
        <dbReference type="ChEBI" id="CHEBI:18110"/>
        <dbReference type="ChEBI" id="CHEBI:29985"/>
        <dbReference type="ChEBI" id="CHEBI:57524"/>
        <dbReference type="EC" id="2.6.1.52"/>
    </reaction>
</comment>
<dbReference type="InterPro" id="IPR015422">
    <property type="entry name" value="PyrdxlP-dep_Trfase_small"/>
</dbReference>